<reference evidence="1 2" key="1">
    <citation type="submission" date="2017-06" db="EMBL/GenBank/DDBJ databases">
        <title>Draft Genome Sequence of Natranaerobius trueperi halophilic, alkalithermophilic bacteria from soda lakes.</title>
        <authorList>
            <person name="Zhao B."/>
        </authorList>
    </citation>
    <scope>NUCLEOTIDE SEQUENCE [LARGE SCALE GENOMIC DNA]</scope>
    <source>
        <strain evidence="1 2">DSM 18760</strain>
    </source>
</reference>
<comment type="caution">
    <text evidence="1">The sequence shown here is derived from an EMBL/GenBank/DDBJ whole genome shotgun (WGS) entry which is preliminary data.</text>
</comment>
<dbReference type="AlphaFoldDB" id="A0A226BYL2"/>
<evidence type="ECO:0000313" key="1">
    <source>
        <dbReference type="EMBL" id="OWZ84103.1"/>
    </source>
</evidence>
<name>A0A226BYL2_9FIRM</name>
<evidence type="ECO:0008006" key="3">
    <source>
        <dbReference type="Google" id="ProtNLM"/>
    </source>
</evidence>
<dbReference type="OrthoDB" id="2079216at2"/>
<protein>
    <recommendedName>
        <fullName evidence="3">PD-(D/E)XK nuclease superfamily protein</fullName>
    </recommendedName>
</protein>
<dbReference type="EMBL" id="NIQC01000008">
    <property type="protein sequence ID" value="OWZ84103.1"/>
    <property type="molecule type" value="Genomic_DNA"/>
</dbReference>
<evidence type="ECO:0000313" key="2">
    <source>
        <dbReference type="Proteomes" id="UP000214588"/>
    </source>
</evidence>
<dbReference type="Proteomes" id="UP000214588">
    <property type="component" value="Unassembled WGS sequence"/>
</dbReference>
<proteinExistence type="predicted"/>
<accession>A0A226BYL2</accession>
<organism evidence="1 2">
    <name type="scientific">Natranaerobius trueperi</name>
    <dbReference type="NCBI Taxonomy" id="759412"/>
    <lineage>
        <taxon>Bacteria</taxon>
        <taxon>Bacillati</taxon>
        <taxon>Bacillota</taxon>
        <taxon>Clostridia</taxon>
        <taxon>Natranaerobiales</taxon>
        <taxon>Natranaerobiaceae</taxon>
        <taxon>Natranaerobius</taxon>
    </lineage>
</organism>
<sequence>MLSALLKGKLNPYNPGEINSEDLLTSIFFGFANYLDPNTFLKPFLSTAINYNGISLDFSKITESRIFFWPTFYQSREPDVVIVLKDNDDKTTVIIVECKLYSGKSNIEIKDQSSTLTGDQLVDQFYLGESEILKNKFDLPDNYEPYLLYLTAHLSYPGDDIEESLRAIHEDSIRQQFKDKLYWSNWQNAHHLIPTLSPYNDTEQTLLDDLKKFFENRRLFYFRGFENEGPRREIFQKDYIFWNSWEMDKPNISKTKTAFWQE</sequence>
<gene>
    <name evidence="1" type="ORF">CDO51_05150</name>
</gene>
<keyword evidence="2" id="KW-1185">Reference proteome</keyword>